<dbReference type="Gene3D" id="3.20.20.70">
    <property type="entry name" value="Aldolase class I"/>
    <property type="match status" value="1"/>
</dbReference>
<name>K0ZB36_9ACTN</name>
<dbReference type="InParanoid" id="K0ZB36"/>
<dbReference type="Pfam" id="PF01136">
    <property type="entry name" value="Peptidase_U32"/>
    <property type="match status" value="1"/>
</dbReference>
<dbReference type="InterPro" id="IPR001539">
    <property type="entry name" value="Peptidase_U32"/>
</dbReference>
<dbReference type="PROSITE" id="PS01276">
    <property type="entry name" value="PEPTIDASE_U32"/>
    <property type="match status" value="1"/>
</dbReference>
<evidence type="ECO:0000313" key="5">
    <source>
        <dbReference type="Proteomes" id="UP000006069"/>
    </source>
</evidence>
<evidence type="ECO:0000256" key="3">
    <source>
        <dbReference type="ARBA" id="ARBA00038374"/>
    </source>
</evidence>
<dbReference type="PANTHER" id="PTHR30217:SF6">
    <property type="entry name" value="TRNA HYDROXYLATION PROTEIN P"/>
    <property type="match status" value="1"/>
</dbReference>
<reference evidence="4 5" key="1">
    <citation type="submission" date="2012-08" db="EMBL/GenBank/DDBJ databases">
        <title>The Genome Sequence of Slackia piriformis YIT 12062.</title>
        <authorList>
            <consortium name="The Broad Institute Genome Sequencing Platform"/>
            <person name="Earl A."/>
            <person name="Ward D."/>
            <person name="Feldgarden M."/>
            <person name="Gevers D."/>
            <person name="Morotomi M."/>
            <person name="Walker B."/>
            <person name="Young S.K."/>
            <person name="Zeng Q."/>
            <person name="Gargeya S."/>
            <person name="Fitzgerald M."/>
            <person name="Haas B."/>
            <person name="Abouelleil A."/>
            <person name="Alvarado L."/>
            <person name="Arachchi H.M."/>
            <person name="Berlin A.M."/>
            <person name="Chapman S.B."/>
            <person name="Goldberg J."/>
            <person name="Griggs A."/>
            <person name="Gujja S."/>
            <person name="Hansen M."/>
            <person name="Howarth C."/>
            <person name="Imamovic A."/>
            <person name="Larimer J."/>
            <person name="McCowen C."/>
            <person name="Montmayeur A."/>
            <person name="Murphy C."/>
            <person name="Neiman D."/>
            <person name="Pearson M."/>
            <person name="Priest M."/>
            <person name="Roberts A."/>
            <person name="Saif S."/>
            <person name="Shea T."/>
            <person name="Sisk P."/>
            <person name="Sykes S."/>
            <person name="Wortman J."/>
            <person name="Nusbaum C."/>
            <person name="Birren B."/>
        </authorList>
    </citation>
    <scope>NUCLEOTIDE SEQUENCE [LARGE SCALE GENOMIC DNA]</scope>
    <source>
        <strain evidence="4 5">YIT 12062</strain>
    </source>
</reference>
<gene>
    <name evidence="4" type="ORF">HMPREF9451_00209</name>
</gene>
<dbReference type="Proteomes" id="UP000006069">
    <property type="component" value="Unassembled WGS sequence"/>
</dbReference>
<dbReference type="eggNOG" id="COG0826">
    <property type="taxonomic scope" value="Bacteria"/>
</dbReference>
<organism evidence="4 5">
    <name type="scientific">Slackia piriformis YIT 12062</name>
    <dbReference type="NCBI Taxonomy" id="742818"/>
    <lineage>
        <taxon>Bacteria</taxon>
        <taxon>Bacillati</taxon>
        <taxon>Actinomycetota</taxon>
        <taxon>Coriobacteriia</taxon>
        <taxon>Eggerthellales</taxon>
        <taxon>Eggerthellaceae</taxon>
        <taxon>Slackia</taxon>
    </lineage>
</organism>
<dbReference type="SUPFAM" id="SSF51569">
    <property type="entry name" value="Aldolase"/>
    <property type="match status" value="1"/>
</dbReference>
<comment type="similarity">
    <text evidence="3">Belongs to the peptidase U32 family.</text>
</comment>
<dbReference type="PATRIC" id="fig|742818.3.peg.232"/>
<keyword evidence="2" id="KW-0378">Hydrolase</keyword>
<dbReference type="GO" id="GO:0006508">
    <property type="term" value="P:proteolysis"/>
    <property type="evidence" value="ECO:0007669"/>
    <property type="project" value="UniProtKB-KW"/>
</dbReference>
<evidence type="ECO:0000313" key="4">
    <source>
        <dbReference type="EMBL" id="EJZ84605.1"/>
    </source>
</evidence>
<evidence type="ECO:0008006" key="6">
    <source>
        <dbReference type="Google" id="ProtNLM"/>
    </source>
</evidence>
<dbReference type="PANTHER" id="PTHR30217">
    <property type="entry name" value="PEPTIDASE U32 FAMILY"/>
    <property type="match status" value="1"/>
</dbReference>
<evidence type="ECO:0000256" key="2">
    <source>
        <dbReference type="ARBA" id="ARBA00022801"/>
    </source>
</evidence>
<dbReference type="GO" id="GO:0008233">
    <property type="term" value="F:peptidase activity"/>
    <property type="evidence" value="ECO:0007669"/>
    <property type="project" value="UniProtKB-KW"/>
</dbReference>
<protein>
    <recommendedName>
        <fullName evidence="6">Peptidase family U32 C-terminal domain-containing protein</fullName>
    </recommendedName>
</protein>
<accession>K0ZB36</accession>
<dbReference type="InterPro" id="IPR013785">
    <property type="entry name" value="Aldolase_TIM"/>
</dbReference>
<comment type="caution">
    <text evidence="4">The sequence shown here is derived from an EMBL/GenBank/DDBJ whole genome shotgun (WGS) entry which is preliminary data.</text>
</comment>
<dbReference type="InterPro" id="IPR051454">
    <property type="entry name" value="RNA/ubiquinone_mod_enzymes"/>
</dbReference>
<dbReference type="EMBL" id="ADMD01000001">
    <property type="protein sequence ID" value="EJZ84605.1"/>
    <property type="molecule type" value="Genomic_DNA"/>
</dbReference>
<dbReference type="AlphaFoldDB" id="K0ZB36"/>
<keyword evidence="1" id="KW-0645">Protease</keyword>
<evidence type="ECO:0000256" key="1">
    <source>
        <dbReference type="ARBA" id="ARBA00022670"/>
    </source>
</evidence>
<proteinExistence type="inferred from homology"/>
<dbReference type="HOGENOM" id="CLU_011540_0_0_11"/>
<dbReference type="RefSeq" id="WP_009138445.1">
    <property type="nucleotide sequence ID" value="NZ_JH815198.1"/>
</dbReference>
<keyword evidence="5" id="KW-1185">Reference proteome</keyword>
<sequence>MARSSSQDTMELLAPAGGWEQLEYAIHFGADAVYLASTRYGMRRRADNFDEDELPKVVEYAHAHGVDVHVTVNTMMTDEDIDDLRRYFAMLDEAGVDAVIIGDMGALAVAREVAPNLAIHLSTQVSCMNAESARMYASLGVSRIVLAREMSLAAIAEMRRRLSDEIELEAFVHGAMCMAYSGRCLISDYMAGRGANVGHCAQPCRWKYALVEEKRPGQYFPIEQDDRGSFIMSSNDMNMLSHLQELKDAGVNSIKIEGRAKGAYYVASVVNAYRHVLDGEDADAWQDELETTSHRPYCTGFYFGDPGQNQGTVEYARSHQMVARVLGCAADELGERGAFKLDGLCDAAEPYRVETLCRNRFFEGEELEAISPDAAVRTCTVKRLVWHAAPGTDLKDIERDGLGRIIGPDPTCPRGTLVAVEVANRTMERYSFAVSFELHERDILRIRREGQDVGRVL</sequence>